<evidence type="ECO:0000256" key="7">
    <source>
        <dbReference type="ARBA" id="ARBA00023163"/>
    </source>
</evidence>
<dbReference type="GO" id="GO:0003700">
    <property type="term" value="F:DNA-binding transcription factor activity"/>
    <property type="evidence" value="ECO:0007669"/>
    <property type="project" value="InterPro"/>
</dbReference>
<evidence type="ECO:0000256" key="3">
    <source>
        <dbReference type="ARBA" id="ARBA00022553"/>
    </source>
</evidence>
<keyword evidence="2" id="KW-0963">Cytoplasm</keyword>
<dbReference type="InterPro" id="IPR001789">
    <property type="entry name" value="Sig_transdc_resp-reg_receiver"/>
</dbReference>
<gene>
    <name evidence="11" type="ORF">KCTCHS21_21310</name>
</gene>
<name>A0A3T1D3N8_9BACL</name>
<keyword evidence="7" id="KW-0804">Transcription</keyword>
<dbReference type="Gene3D" id="3.40.50.2300">
    <property type="match status" value="1"/>
</dbReference>
<feature type="domain" description="Response regulatory" evidence="10">
    <location>
        <begin position="3"/>
        <end position="120"/>
    </location>
</feature>
<dbReference type="AlphaFoldDB" id="A0A3T1D3N8"/>
<dbReference type="Pfam" id="PF00072">
    <property type="entry name" value="Response_reg"/>
    <property type="match status" value="1"/>
</dbReference>
<dbReference type="PANTHER" id="PTHR42713">
    <property type="entry name" value="HISTIDINE KINASE-RELATED"/>
    <property type="match status" value="1"/>
</dbReference>
<evidence type="ECO:0000313" key="12">
    <source>
        <dbReference type="Proteomes" id="UP000289856"/>
    </source>
</evidence>
<evidence type="ECO:0000256" key="6">
    <source>
        <dbReference type="ARBA" id="ARBA00023125"/>
    </source>
</evidence>
<dbReference type="PRINTS" id="PR00032">
    <property type="entry name" value="HTHARAC"/>
</dbReference>
<dbReference type="Proteomes" id="UP000289856">
    <property type="component" value="Chromosome"/>
</dbReference>
<dbReference type="SUPFAM" id="SSF52172">
    <property type="entry name" value="CheY-like"/>
    <property type="match status" value="1"/>
</dbReference>
<organism evidence="11 12">
    <name type="scientific">Cohnella abietis</name>
    <dbReference type="NCBI Taxonomy" id="2507935"/>
    <lineage>
        <taxon>Bacteria</taxon>
        <taxon>Bacillati</taxon>
        <taxon>Bacillota</taxon>
        <taxon>Bacilli</taxon>
        <taxon>Bacillales</taxon>
        <taxon>Paenibacillaceae</taxon>
        <taxon>Cohnella</taxon>
    </lineage>
</organism>
<evidence type="ECO:0000313" key="11">
    <source>
        <dbReference type="EMBL" id="BBI32732.1"/>
    </source>
</evidence>
<dbReference type="PROSITE" id="PS01124">
    <property type="entry name" value="HTH_ARAC_FAMILY_2"/>
    <property type="match status" value="1"/>
</dbReference>
<dbReference type="InterPro" id="IPR011006">
    <property type="entry name" value="CheY-like_superfamily"/>
</dbReference>
<dbReference type="InterPro" id="IPR018062">
    <property type="entry name" value="HTH_AraC-typ_CS"/>
</dbReference>
<evidence type="ECO:0000256" key="1">
    <source>
        <dbReference type="ARBA" id="ARBA00004496"/>
    </source>
</evidence>
<dbReference type="InterPro" id="IPR020449">
    <property type="entry name" value="Tscrpt_reg_AraC-type_HTH"/>
</dbReference>
<dbReference type="SUPFAM" id="SSF46689">
    <property type="entry name" value="Homeodomain-like"/>
    <property type="match status" value="2"/>
</dbReference>
<evidence type="ECO:0000256" key="8">
    <source>
        <dbReference type="PROSITE-ProRule" id="PRU00169"/>
    </source>
</evidence>
<dbReference type="InterPro" id="IPR051552">
    <property type="entry name" value="HptR"/>
</dbReference>
<feature type="modified residue" description="4-aspartylphosphate" evidence="8">
    <location>
        <position position="55"/>
    </location>
</feature>
<dbReference type="CDD" id="cd17536">
    <property type="entry name" value="REC_YesN-like"/>
    <property type="match status" value="1"/>
</dbReference>
<keyword evidence="12" id="KW-1185">Reference proteome</keyword>
<dbReference type="GO" id="GO:0000160">
    <property type="term" value="P:phosphorelay signal transduction system"/>
    <property type="evidence" value="ECO:0007669"/>
    <property type="project" value="UniProtKB-KW"/>
</dbReference>
<dbReference type="EMBL" id="AP019400">
    <property type="protein sequence ID" value="BBI32732.1"/>
    <property type="molecule type" value="Genomic_DNA"/>
</dbReference>
<reference evidence="11 12" key="1">
    <citation type="submission" date="2019-01" db="EMBL/GenBank/DDBJ databases">
        <title>Complete genome sequence of Cohnella hallensis HS21 isolated from Korean fir (Abies koreana) rhizospheric soil.</title>
        <authorList>
            <person name="Jiang L."/>
            <person name="Kang S.W."/>
            <person name="Kim S."/>
            <person name="Jung J."/>
            <person name="Kim C.Y."/>
            <person name="Kim D.H."/>
            <person name="Kim S.W."/>
            <person name="Lee J."/>
        </authorList>
    </citation>
    <scope>NUCLEOTIDE SEQUENCE [LARGE SCALE GENOMIC DNA]</scope>
    <source>
        <strain evidence="11 12">HS21</strain>
    </source>
</reference>
<sequence length="471" mass="55312">MFRVLLVDDDKMVRKGLIATMPWSEYGFEIVGEANNGESALEFLKQHEVDVLITDLSMPNMNGIELMESVCKIYPGIWIVVLTFHQDFEWIQTSLRLGAIDYIAKVQLEYEQSEAVLERIRSRIRLEQSKRANAVPHVHDTFDRGNGDYVVVYALNETFNISPNDQDSMLIELKKGLWLKKDGDTEKDQQSIVDLLSLQSEQQAVILNLSGFRDYNIDELTGYLLNYLQHSFFYEYEKGKSVYEISGEKVEPAHDAWTGAKWENVMEHWRSLMWVVQEDYYENNMELITSCRPPSHKLESLFYNAKHEWLRIIGEDVFISLPSFRSLRYWCDWKEWIHGARTIMKRKIQKANYSEEISRSILQAVEYIHIDLKREVRIEDLARRVNMSRSYFSQCFKDIVGLATVDYLRKVRMLAAQKLLIQTTNPIHWIAQQCGYLDEKYFSRVFQEYTGTTPSRYRKEHPIGDNSPKKG</sequence>
<evidence type="ECO:0000256" key="4">
    <source>
        <dbReference type="ARBA" id="ARBA00023012"/>
    </source>
</evidence>
<evidence type="ECO:0000259" key="10">
    <source>
        <dbReference type="PROSITE" id="PS50110"/>
    </source>
</evidence>
<evidence type="ECO:0000256" key="2">
    <source>
        <dbReference type="ARBA" id="ARBA00022490"/>
    </source>
</evidence>
<evidence type="ECO:0000256" key="5">
    <source>
        <dbReference type="ARBA" id="ARBA00023015"/>
    </source>
</evidence>
<evidence type="ECO:0008006" key="13">
    <source>
        <dbReference type="Google" id="ProtNLM"/>
    </source>
</evidence>
<keyword evidence="5" id="KW-0805">Transcription regulation</keyword>
<dbReference type="SMART" id="SM00342">
    <property type="entry name" value="HTH_ARAC"/>
    <property type="match status" value="1"/>
</dbReference>
<protein>
    <recommendedName>
        <fullName evidence="13">DNA-binding response regulator</fullName>
    </recommendedName>
</protein>
<dbReference type="GO" id="GO:0043565">
    <property type="term" value="F:sequence-specific DNA binding"/>
    <property type="evidence" value="ECO:0007669"/>
    <property type="project" value="InterPro"/>
</dbReference>
<dbReference type="GO" id="GO:0005737">
    <property type="term" value="C:cytoplasm"/>
    <property type="evidence" value="ECO:0007669"/>
    <property type="project" value="UniProtKB-SubCell"/>
</dbReference>
<dbReference type="PROSITE" id="PS50110">
    <property type="entry name" value="RESPONSE_REGULATORY"/>
    <property type="match status" value="1"/>
</dbReference>
<feature type="domain" description="HTH araC/xylS-type" evidence="9">
    <location>
        <begin position="362"/>
        <end position="460"/>
    </location>
</feature>
<keyword evidence="6" id="KW-0238">DNA-binding</keyword>
<dbReference type="InterPro" id="IPR009057">
    <property type="entry name" value="Homeodomain-like_sf"/>
</dbReference>
<dbReference type="PANTHER" id="PTHR42713:SF3">
    <property type="entry name" value="TRANSCRIPTIONAL REGULATORY PROTEIN HPTR"/>
    <property type="match status" value="1"/>
</dbReference>
<evidence type="ECO:0000259" key="9">
    <source>
        <dbReference type="PROSITE" id="PS01124"/>
    </source>
</evidence>
<dbReference type="SMART" id="SM00448">
    <property type="entry name" value="REC"/>
    <property type="match status" value="1"/>
</dbReference>
<dbReference type="Pfam" id="PF12833">
    <property type="entry name" value="HTH_18"/>
    <property type="match status" value="1"/>
</dbReference>
<dbReference type="KEGG" id="cohn:KCTCHS21_21310"/>
<dbReference type="Gene3D" id="1.10.10.60">
    <property type="entry name" value="Homeodomain-like"/>
    <property type="match status" value="2"/>
</dbReference>
<proteinExistence type="predicted"/>
<dbReference type="PROSITE" id="PS00041">
    <property type="entry name" value="HTH_ARAC_FAMILY_1"/>
    <property type="match status" value="1"/>
</dbReference>
<comment type="subcellular location">
    <subcellularLocation>
        <location evidence="1">Cytoplasm</location>
    </subcellularLocation>
</comment>
<dbReference type="InterPro" id="IPR018060">
    <property type="entry name" value="HTH_AraC"/>
</dbReference>
<keyword evidence="4" id="KW-0902">Two-component regulatory system</keyword>
<accession>A0A3T1D3N8</accession>
<keyword evidence="3 8" id="KW-0597">Phosphoprotein</keyword>
<dbReference type="RefSeq" id="WP_162309307.1">
    <property type="nucleotide sequence ID" value="NZ_AP019400.1"/>
</dbReference>